<dbReference type="OrthoDB" id="9794382at2"/>
<feature type="domain" description="CheW-like" evidence="1">
    <location>
        <begin position="32"/>
        <end position="172"/>
    </location>
</feature>
<evidence type="ECO:0000313" key="2">
    <source>
        <dbReference type="EMBL" id="AXK81971.1"/>
    </source>
</evidence>
<dbReference type="SMART" id="SM00260">
    <property type="entry name" value="CheW"/>
    <property type="match status" value="1"/>
</dbReference>
<dbReference type="InterPro" id="IPR039315">
    <property type="entry name" value="CheW"/>
</dbReference>
<dbReference type="InterPro" id="IPR002545">
    <property type="entry name" value="CheW-lke_dom"/>
</dbReference>
<reference evidence="2 3" key="1">
    <citation type="submission" date="2018-07" db="EMBL/GenBank/DDBJ databases">
        <authorList>
            <person name="Quirk P.G."/>
            <person name="Krulwich T.A."/>
        </authorList>
    </citation>
    <scope>NUCLEOTIDE SEQUENCE [LARGE SCALE GENOMIC DNA]</scope>
    <source>
        <strain evidence="2 3">CC-BB4</strain>
    </source>
</reference>
<evidence type="ECO:0000259" key="1">
    <source>
        <dbReference type="PROSITE" id="PS50851"/>
    </source>
</evidence>
<dbReference type="Gene3D" id="2.40.50.180">
    <property type="entry name" value="CheA-289, Domain 4"/>
    <property type="match status" value="1"/>
</dbReference>
<dbReference type="CDD" id="cd00732">
    <property type="entry name" value="CheW"/>
    <property type="match status" value="1"/>
</dbReference>
<dbReference type="AlphaFoldDB" id="A0A345ZYH4"/>
<gene>
    <name evidence="2" type="ORF">DW352_16425</name>
</gene>
<sequence length="186" mass="19616">MSESPVASSSAASQAGANEWAAADAARVAALPTQLISFAIGDDQYGVDIMAVREIKGWTDITPLPRQSEYVRGVLNLRGVIVPIVDLRCRFGQGLTKATPLHIVIIVQIASKPIGLLADRVLDIVSLDETQIKPVPRVAQSSRVSFLSGLVTTEAGMIALIDLPNLLAMQLGDEPEASTGFRAAAA</sequence>
<dbReference type="Gene3D" id="2.30.30.40">
    <property type="entry name" value="SH3 Domains"/>
    <property type="match status" value="1"/>
</dbReference>
<keyword evidence="3" id="KW-1185">Reference proteome</keyword>
<dbReference type="EMBL" id="CP031417">
    <property type="protein sequence ID" value="AXK81971.1"/>
    <property type="molecule type" value="Genomic_DNA"/>
</dbReference>
<organism evidence="2 3">
    <name type="scientific">Pseudolabrys taiwanensis</name>
    <dbReference type="NCBI Taxonomy" id="331696"/>
    <lineage>
        <taxon>Bacteria</taxon>
        <taxon>Pseudomonadati</taxon>
        <taxon>Pseudomonadota</taxon>
        <taxon>Alphaproteobacteria</taxon>
        <taxon>Hyphomicrobiales</taxon>
        <taxon>Xanthobacteraceae</taxon>
        <taxon>Pseudolabrys</taxon>
    </lineage>
</organism>
<dbReference type="SUPFAM" id="SSF50341">
    <property type="entry name" value="CheW-like"/>
    <property type="match status" value="1"/>
</dbReference>
<dbReference type="InterPro" id="IPR036061">
    <property type="entry name" value="CheW-like_dom_sf"/>
</dbReference>
<accession>A0A345ZYH4</accession>
<evidence type="ECO:0000313" key="3">
    <source>
        <dbReference type="Proteomes" id="UP000254889"/>
    </source>
</evidence>
<dbReference type="RefSeq" id="WP_115692350.1">
    <property type="nucleotide sequence ID" value="NZ_CP031417.1"/>
</dbReference>
<dbReference type="PANTHER" id="PTHR22617:SF23">
    <property type="entry name" value="CHEMOTAXIS PROTEIN CHEW"/>
    <property type="match status" value="1"/>
</dbReference>
<name>A0A345ZYH4_9HYPH</name>
<dbReference type="GO" id="GO:0006935">
    <property type="term" value="P:chemotaxis"/>
    <property type="evidence" value="ECO:0007669"/>
    <property type="project" value="InterPro"/>
</dbReference>
<dbReference type="Pfam" id="PF01584">
    <property type="entry name" value="CheW"/>
    <property type="match status" value="1"/>
</dbReference>
<dbReference type="Proteomes" id="UP000254889">
    <property type="component" value="Chromosome"/>
</dbReference>
<dbReference type="PANTHER" id="PTHR22617">
    <property type="entry name" value="CHEMOTAXIS SENSOR HISTIDINE KINASE-RELATED"/>
    <property type="match status" value="1"/>
</dbReference>
<dbReference type="GO" id="GO:0007165">
    <property type="term" value="P:signal transduction"/>
    <property type="evidence" value="ECO:0007669"/>
    <property type="project" value="InterPro"/>
</dbReference>
<dbReference type="GO" id="GO:0005829">
    <property type="term" value="C:cytosol"/>
    <property type="evidence" value="ECO:0007669"/>
    <property type="project" value="TreeGrafter"/>
</dbReference>
<protein>
    <submittedName>
        <fullName evidence="2">Chemotaxis protein CheW</fullName>
    </submittedName>
</protein>
<dbReference type="PROSITE" id="PS50851">
    <property type="entry name" value="CHEW"/>
    <property type="match status" value="1"/>
</dbReference>
<dbReference type="KEGG" id="ptaw:DW352_16425"/>
<proteinExistence type="predicted"/>